<protein>
    <submittedName>
        <fullName evidence="2">Prespore-specific protein</fullName>
    </submittedName>
</protein>
<dbReference type="AlphaFoldDB" id="A0A152A748"/>
<accession>A0A152A748</accession>
<gene>
    <name evidence="2" type="ORF">DLAC_00848</name>
</gene>
<reference evidence="2 3" key="1">
    <citation type="submission" date="2015-12" db="EMBL/GenBank/DDBJ databases">
        <title>Dictyostelia acquired genes for synthesis and detection of signals that induce cell-type specialization by lateral gene transfer from prokaryotes.</title>
        <authorList>
            <person name="Gloeckner G."/>
            <person name="Schaap P."/>
        </authorList>
    </citation>
    <scope>NUCLEOTIDE SEQUENCE [LARGE SCALE GENOMIC DNA]</scope>
    <source>
        <strain evidence="2 3">TK</strain>
    </source>
</reference>
<organism evidence="2 3">
    <name type="scientific">Tieghemostelium lacteum</name>
    <name type="common">Slime mold</name>
    <name type="synonym">Dictyostelium lacteum</name>
    <dbReference type="NCBI Taxonomy" id="361077"/>
    <lineage>
        <taxon>Eukaryota</taxon>
        <taxon>Amoebozoa</taxon>
        <taxon>Evosea</taxon>
        <taxon>Eumycetozoa</taxon>
        <taxon>Dictyostelia</taxon>
        <taxon>Dictyosteliales</taxon>
        <taxon>Raperosteliaceae</taxon>
        <taxon>Tieghemostelium</taxon>
    </lineage>
</organism>
<dbReference type="EMBL" id="LODT01000004">
    <property type="protein sequence ID" value="KYR02050.1"/>
    <property type="molecule type" value="Genomic_DNA"/>
</dbReference>
<feature type="coiled-coil region" evidence="1">
    <location>
        <begin position="1"/>
        <end position="31"/>
    </location>
</feature>
<comment type="caution">
    <text evidence="2">The sequence shown here is derived from an EMBL/GenBank/DDBJ whole genome shotgun (WGS) entry which is preliminary data.</text>
</comment>
<dbReference type="Proteomes" id="UP000076078">
    <property type="component" value="Unassembled WGS sequence"/>
</dbReference>
<sequence length="125" mass="15245">MKIICKQQQQLQQEQEQLQQLLDTSDQNIKQIDVDDDDDDEYLQQRQVHLMGNYLRDNENDYGNYRDGKFLHYPNYCKRDLVDFEEQFYRLFNCTFIIKQFNSVIHPNSDEILNSTFYHQKQYGC</sequence>
<proteinExistence type="predicted"/>
<keyword evidence="3" id="KW-1185">Reference proteome</keyword>
<evidence type="ECO:0000313" key="3">
    <source>
        <dbReference type="Proteomes" id="UP000076078"/>
    </source>
</evidence>
<evidence type="ECO:0000313" key="2">
    <source>
        <dbReference type="EMBL" id="KYR02050.1"/>
    </source>
</evidence>
<evidence type="ECO:0000256" key="1">
    <source>
        <dbReference type="SAM" id="Coils"/>
    </source>
</evidence>
<dbReference type="InParanoid" id="A0A152A748"/>
<keyword evidence="1" id="KW-0175">Coiled coil</keyword>
<name>A0A152A748_TIELA</name>